<accession>A0ABN7PBR4</accession>
<protein>
    <submittedName>
        <fullName evidence="1">Uncharacterized protein</fullName>
    </submittedName>
</protein>
<organism evidence="1 2">
    <name type="scientific">Timema podura</name>
    <name type="common">Walking stick</name>
    <dbReference type="NCBI Taxonomy" id="61482"/>
    <lineage>
        <taxon>Eukaryota</taxon>
        <taxon>Metazoa</taxon>
        <taxon>Ecdysozoa</taxon>
        <taxon>Arthropoda</taxon>
        <taxon>Hexapoda</taxon>
        <taxon>Insecta</taxon>
        <taxon>Pterygota</taxon>
        <taxon>Neoptera</taxon>
        <taxon>Polyneoptera</taxon>
        <taxon>Phasmatodea</taxon>
        <taxon>Timematodea</taxon>
        <taxon>Timematoidea</taxon>
        <taxon>Timematidae</taxon>
        <taxon>Timema</taxon>
    </lineage>
</organism>
<dbReference type="EMBL" id="CAJPIN010023147">
    <property type="protein sequence ID" value="CAG2062916.1"/>
    <property type="molecule type" value="Genomic_DNA"/>
</dbReference>
<evidence type="ECO:0000313" key="2">
    <source>
        <dbReference type="Proteomes" id="UP001153148"/>
    </source>
</evidence>
<name>A0ABN7PBR4_TIMPD</name>
<reference evidence="1" key="1">
    <citation type="submission" date="2021-03" db="EMBL/GenBank/DDBJ databases">
        <authorList>
            <person name="Tran Van P."/>
        </authorList>
    </citation>
    <scope>NUCLEOTIDE SEQUENCE</scope>
</reference>
<comment type="caution">
    <text evidence="1">The sequence shown here is derived from an EMBL/GenBank/DDBJ whole genome shotgun (WGS) entry which is preliminary data.</text>
</comment>
<sequence>MPQAENNEAGIIGCELLLRFLHSLMIREHIPEPNCILPIRSPVQDNYTIILQHGERLRLLADDFSRSPQRQLVRERAAEVVLGSLDMNSFSCIVLSTFE</sequence>
<feature type="non-terminal residue" evidence="1">
    <location>
        <position position="99"/>
    </location>
</feature>
<gene>
    <name evidence="1" type="ORF">TPAB3V08_LOCUS9864</name>
</gene>
<dbReference type="Proteomes" id="UP001153148">
    <property type="component" value="Unassembled WGS sequence"/>
</dbReference>
<keyword evidence="2" id="KW-1185">Reference proteome</keyword>
<evidence type="ECO:0000313" key="1">
    <source>
        <dbReference type="EMBL" id="CAG2062916.1"/>
    </source>
</evidence>
<proteinExistence type="predicted"/>